<dbReference type="eggNOG" id="ENOG5032UBT">
    <property type="taxonomic scope" value="Bacteria"/>
</dbReference>
<dbReference type="HOGENOM" id="CLU_707238_0_0_10"/>
<dbReference type="KEGG" id="ppn:Palpr_1960"/>
<keyword evidence="2" id="KW-1185">Reference proteome</keyword>
<proteinExistence type="predicted"/>
<evidence type="ECO:0000313" key="1">
    <source>
        <dbReference type="EMBL" id="ADQ80099.1"/>
    </source>
</evidence>
<reference evidence="1 2" key="2">
    <citation type="journal article" date="2011" name="Stand. Genomic Sci.">
        <title>Complete genome sequence of Paludibacter propionicigenes type strain (WB4).</title>
        <authorList>
            <person name="Gronow S."/>
            <person name="Munk C."/>
            <person name="Lapidus A."/>
            <person name="Nolan M."/>
            <person name="Lucas S."/>
            <person name="Hammon N."/>
            <person name="Deshpande S."/>
            <person name="Cheng J.F."/>
            <person name="Tapia R."/>
            <person name="Han C."/>
            <person name="Goodwin L."/>
            <person name="Pitluck S."/>
            <person name="Liolios K."/>
            <person name="Ivanova N."/>
            <person name="Mavromatis K."/>
            <person name="Mikhailova N."/>
            <person name="Pati A."/>
            <person name="Chen A."/>
            <person name="Palaniappan K."/>
            <person name="Land M."/>
            <person name="Hauser L."/>
            <person name="Chang Y.J."/>
            <person name="Jeffries C.D."/>
            <person name="Brambilla E."/>
            <person name="Rohde M."/>
            <person name="Goker M."/>
            <person name="Detter J.C."/>
            <person name="Woyke T."/>
            <person name="Bristow J."/>
            <person name="Eisen J.A."/>
            <person name="Markowitz V."/>
            <person name="Hugenholtz P."/>
            <person name="Kyrpides N.C."/>
            <person name="Klenk H.P."/>
        </authorList>
    </citation>
    <scope>NUCLEOTIDE SEQUENCE [LARGE SCALE GENOMIC DNA]</scope>
    <source>
        <strain evidence="2">DSM 17365 / JCM 13257 / WB4</strain>
    </source>
</reference>
<accession>E4T5V5</accession>
<gene>
    <name evidence="1" type="ordered locus">Palpr_1960</name>
</gene>
<sequence length="403" mass="46962">MIDYLKSWNVKTNQANNVHNLNGLRFVRNTYNGHTLNGSIHKFANKGLHNADDYFLSDFKSTLNNLYLSIGLNPDITMLNGFEFGVNIKLPFDPNIVLESLILHKSCSGLTDKTGRRFEYQNYTIKIYNKSYQCKIEPYKFENILRIEIKVIRMEYLKKHVHCKVLSDLLNVFVWEQFQILLEETIKDCLIINLSKAEQDMLSDKEQNSYLQYINPLFWTKLYNGTRENRSRYGRERAKCNAFVKNHSKSTIQTEILNLLVAKCCELRDASKADCIIKTWNKLTVFPNDYKDSTCDRLTVLRETSLNDECDELPIKMNEYFVAVEDSGMVEVKRCKVCGEIIHHPTNGQLFCSAKVVGYKRTHKCRDKASNAKKSIRRILSTPSLFELSEFIAEDKRKYLDNM</sequence>
<evidence type="ECO:0000313" key="2">
    <source>
        <dbReference type="Proteomes" id="UP000008718"/>
    </source>
</evidence>
<dbReference type="AlphaFoldDB" id="E4T5V5"/>
<dbReference type="RefSeq" id="WP_013445468.1">
    <property type="nucleotide sequence ID" value="NC_014734.1"/>
</dbReference>
<organism evidence="1 2">
    <name type="scientific">Paludibacter propionicigenes (strain DSM 17365 / JCM 13257 / WB4)</name>
    <dbReference type="NCBI Taxonomy" id="694427"/>
    <lineage>
        <taxon>Bacteria</taxon>
        <taxon>Pseudomonadati</taxon>
        <taxon>Bacteroidota</taxon>
        <taxon>Bacteroidia</taxon>
        <taxon>Bacteroidales</taxon>
        <taxon>Paludibacteraceae</taxon>
        <taxon>Paludibacter</taxon>
    </lineage>
</organism>
<reference key="1">
    <citation type="submission" date="2010-11" db="EMBL/GenBank/DDBJ databases">
        <title>The complete genome of Paludibacter propionicigenes DSM 17365.</title>
        <authorList>
            <consortium name="US DOE Joint Genome Institute (JGI-PGF)"/>
            <person name="Lucas S."/>
            <person name="Copeland A."/>
            <person name="Lapidus A."/>
            <person name="Bruce D."/>
            <person name="Goodwin L."/>
            <person name="Pitluck S."/>
            <person name="Kyrpides N."/>
            <person name="Mavromatis K."/>
            <person name="Ivanova N."/>
            <person name="Munk A.C."/>
            <person name="Brettin T."/>
            <person name="Detter J.C."/>
            <person name="Han C."/>
            <person name="Tapia R."/>
            <person name="Land M."/>
            <person name="Hauser L."/>
            <person name="Markowitz V."/>
            <person name="Cheng J.-F."/>
            <person name="Hugenholtz P."/>
            <person name="Woyke T."/>
            <person name="Wu D."/>
            <person name="Gronow S."/>
            <person name="Wellnitz S."/>
            <person name="Brambilla E."/>
            <person name="Klenk H.-P."/>
            <person name="Eisen J.A."/>
        </authorList>
    </citation>
    <scope>NUCLEOTIDE SEQUENCE</scope>
    <source>
        <strain>WB4</strain>
    </source>
</reference>
<name>E4T5V5_PALPW</name>
<dbReference type="OrthoDB" id="795069at2"/>
<dbReference type="EMBL" id="CP002345">
    <property type="protein sequence ID" value="ADQ80099.1"/>
    <property type="molecule type" value="Genomic_DNA"/>
</dbReference>
<dbReference type="Proteomes" id="UP000008718">
    <property type="component" value="Chromosome"/>
</dbReference>
<dbReference type="STRING" id="694427.Palpr_1960"/>
<protein>
    <submittedName>
        <fullName evidence="1">Uncharacterized protein</fullName>
    </submittedName>
</protein>